<gene>
    <name evidence="3" type="ORF">SAMN05444921_10924</name>
</gene>
<dbReference type="EMBL" id="FNHI01000009">
    <property type="protein sequence ID" value="SDM49633.1"/>
    <property type="molecule type" value="Genomic_DNA"/>
</dbReference>
<keyword evidence="2" id="KW-1133">Transmembrane helix</keyword>
<sequence length="182" mass="18789">MLLTPGRAGSASRLARSSLSRARSLLGSVRPPRRSDAVHARRRFRAWRGRRPFWAGLFTLGAGLPIVYFPYVTLSLSGIPLALSTTAGAGALLTGTLLVVLGLTMWFRPQQRVFAGITALLLSLVSFPVANFGGLFLGLFSGLIGGSLACAWAAPAESAGGTAVPRDVPSPSGGGPVAGESS</sequence>
<feature type="region of interest" description="Disordered" evidence="1">
    <location>
        <begin position="159"/>
        <end position="182"/>
    </location>
</feature>
<feature type="transmembrane region" description="Helical" evidence="2">
    <location>
        <begin position="52"/>
        <end position="72"/>
    </location>
</feature>
<feature type="transmembrane region" description="Helical" evidence="2">
    <location>
        <begin position="78"/>
        <end position="101"/>
    </location>
</feature>
<evidence type="ECO:0000256" key="1">
    <source>
        <dbReference type="SAM" id="MobiDB-lite"/>
    </source>
</evidence>
<evidence type="ECO:0008006" key="5">
    <source>
        <dbReference type="Google" id="ProtNLM"/>
    </source>
</evidence>
<feature type="transmembrane region" description="Helical" evidence="2">
    <location>
        <begin position="113"/>
        <end position="130"/>
    </location>
</feature>
<keyword evidence="2" id="KW-0812">Transmembrane</keyword>
<evidence type="ECO:0000313" key="3">
    <source>
        <dbReference type="EMBL" id="SDM49633.1"/>
    </source>
</evidence>
<dbReference type="STRING" id="1196353.SAMN05444921_10924"/>
<dbReference type="GeneID" id="40830264"/>
<dbReference type="InterPro" id="IPR046096">
    <property type="entry name" value="DUF6114"/>
</dbReference>
<evidence type="ECO:0000313" key="4">
    <source>
        <dbReference type="Proteomes" id="UP000199063"/>
    </source>
</evidence>
<reference evidence="4" key="1">
    <citation type="submission" date="2016-10" db="EMBL/GenBank/DDBJ databases">
        <authorList>
            <person name="Varghese N."/>
            <person name="Submissions S."/>
        </authorList>
    </citation>
    <scope>NUCLEOTIDE SEQUENCE [LARGE SCALE GENOMIC DNA]</scope>
    <source>
        <strain evidence="4">CGMCC 4.7042</strain>
    </source>
</reference>
<organism evidence="3 4">
    <name type="scientific">Streptomyces wuyuanensis</name>
    <dbReference type="NCBI Taxonomy" id="1196353"/>
    <lineage>
        <taxon>Bacteria</taxon>
        <taxon>Bacillati</taxon>
        <taxon>Actinomycetota</taxon>
        <taxon>Actinomycetes</taxon>
        <taxon>Kitasatosporales</taxon>
        <taxon>Streptomycetaceae</taxon>
        <taxon>Streptomyces</taxon>
    </lineage>
</organism>
<proteinExistence type="predicted"/>
<evidence type="ECO:0000256" key="2">
    <source>
        <dbReference type="SAM" id="Phobius"/>
    </source>
</evidence>
<accession>A0A1G9TPK5</accession>
<protein>
    <recommendedName>
        <fullName evidence="5">Integral membrane protein</fullName>
    </recommendedName>
</protein>
<feature type="compositionally biased region" description="Gly residues" evidence="1">
    <location>
        <begin position="172"/>
        <end position="182"/>
    </location>
</feature>
<dbReference type="RefSeq" id="WP_093654837.1">
    <property type="nucleotide sequence ID" value="NZ_FNHI01000009.1"/>
</dbReference>
<name>A0A1G9TPK5_9ACTN</name>
<dbReference type="Pfam" id="PF19609">
    <property type="entry name" value="DUF6114"/>
    <property type="match status" value="1"/>
</dbReference>
<keyword evidence="4" id="KW-1185">Reference proteome</keyword>
<keyword evidence="2" id="KW-0472">Membrane</keyword>
<dbReference type="AlphaFoldDB" id="A0A1G9TPK5"/>
<dbReference type="Proteomes" id="UP000199063">
    <property type="component" value="Unassembled WGS sequence"/>
</dbReference>